<gene>
    <name evidence="6" type="ORF">Cfor_09437</name>
</gene>
<evidence type="ECO:0000259" key="5">
    <source>
        <dbReference type="SMART" id="SM00563"/>
    </source>
</evidence>
<dbReference type="EMBL" id="BLKM01000655">
    <property type="protein sequence ID" value="GFG36722.1"/>
    <property type="molecule type" value="Genomic_DNA"/>
</dbReference>
<dbReference type="GO" id="GO:0005783">
    <property type="term" value="C:endoplasmic reticulum"/>
    <property type="evidence" value="ECO:0007669"/>
    <property type="project" value="TreeGrafter"/>
</dbReference>
<keyword evidence="2" id="KW-0808">Transferase</keyword>
<feature type="domain" description="Phospholipid/glycerol acyltransferase" evidence="5">
    <location>
        <begin position="89"/>
        <end position="236"/>
    </location>
</feature>
<evidence type="ECO:0000256" key="1">
    <source>
        <dbReference type="ARBA" id="ARBA00008655"/>
    </source>
</evidence>
<dbReference type="Pfam" id="PF16076">
    <property type="entry name" value="Acyltransf_C"/>
    <property type="match status" value="1"/>
</dbReference>
<evidence type="ECO:0000256" key="2">
    <source>
        <dbReference type="ARBA" id="ARBA00022679"/>
    </source>
</evidence>
<evidence type="ECO:0000256" key="4">
    <source>
        <dbReference type="SAM" id="Phobius"/>
    </source>
</evidence>
<feature type="transmembrane region" description="Helical" evidence="4">
    <location>
        <begin position="353"/>
        <end position="375"/>
    </location>
</feature>
<dbReference type="Proteomes" id="UP000502823">
    <property type="component" value="Unassembled WGS sequence"/>
</dbReference>
<keyword evidence="7" id="KW-1185">Reference proteome</keyword>
<feature type="transmembrane region" description="Helical" evidence="4">
    <location>
        <begin position="12"/>
        <end position="35"/>
    </location>
</feature>
<keyword evidence="3" id="KW-0012">Acyltransferase</keyword>
<dbReference type="OrthoDB" id="186786at2759"/>
<accession>A0A6L2PZL4</accession>
<protein>
    <recommendedName>
        <fullName evidence="5">Phospholipid/glycerol acyltransferase domain-containing protein</fullName>
    </recommendedName>
</protein>
<sequence>MTLGSLMGRLRSLVRGLVFCTFWYGSICSGFLFLYCPLLPLLFLHQKLFRQLTDIVFAAWEIYPAALLECIIGTRVIVIGDAILPHDKALILMNHRTRLDWNFLWSGIFHACKPLAHRIKMVLKASVRHIPGAGWVMQMNCFLYIHRRWERDKAVLERALDYFRDIGQSCQILLFPEGTDLTAGSQQRSHQFASSHQLEHYYQVLHPKTTGFVFLVQRMRQNGLLDAVYDITVGYPRTLPQSEFDILKGCFPEEVHFIITRFAGSSLPSGEEELKDWLATRWKIKEQTLTRFYASGSFSASNISNKNPTSPETPTFNLSNGSLYKDGQILLAQSQNATLFVGRVFMPWFPQNVYWAHACAGIHMYIIGSLLNIFIPVLNIPLLKTDKEEDATESTDGKEFLRPIRPGPRKTPLPLVSVTSYLYILTALPSAYSGPQGKGRLLTEISATQYTSAWCLHSLTESTSH</sequence>
<dbReference type="GO" id="GO:0016746">
    <property type="term" value="F:acyltransferase activity"/>
    <property type="evidence" value="ECO:0007669"/>
    <property type="project" value="UniProtKB-KW"/>
</dbReference>
<dbReference type="GO" id="GO:0036149">
    <property type="term" value="P:phosphatidylinositol acyl-chain remodeling"/>
    <property type="evidence" value="ECO:0007669"/>
    <property type="project" value="TreeGrafter"/>
</dbReference>
<evidence type="ECO:0000313" key="6">
    <source>
        <dbReference type="EMBL" id="GFG36722.1"/>
    </source>
</evidence>
<evidence type="ECO:0000313" key="7">
    <source>
        <dbReference type="Proteomes" id="UP000502823"/>
    </source>
</evidence>
<comment type="similarity">
    <text evidence="1">Belongs to the 1-acyl-sn-glycerol-3-phosphate acyltransferase family.</text>
</comment>
<reference evidence="7" key="1">
    <citation type="submission" date="2020-01" db="EMBL/GenBank/DDBJ databases">
        <title>Draft genome sequence of the Termite Coptotermes fromosanus.</title>
        <authorList>
            <person name="Itakura S."/>
            <person name="Yosikawa Y."/>
            <person name="Umezawa K."/>
        </authorList>
    </citation>
    <scope>NUCLEOTIDE SEQUENCE [LARGE SCALE GENOMIC DNA]</scope>
</reference>
<dbReference type="SMART" id="SM00563">
    <property type="entry name" value="PlsC"/>
    <property type="match status" value="1"/>
</dbReference>
<evidence type="ECO:0000256" key="3">
    <source>
        <dbReference type="ARBA" id="ARBA00023315"/>
    </source>
</evidence>
<organism evidence="6 7">
    <name type="scientific">Coptotermes formosanus</name>
    <name type="common">Formosan subterranean termite</name>
    <dbReference type="NCBI Taxonomy" id="36987"/>
    <lineage>
        <taxon>Eukaryota</taxon>
        <taxon>Metazoa</taxon>
        <taxon>Ecdysozoa</taxon>
        <taxon>Arthropoda</taxon>
        <taxon>Hexapoda</taxon>
        <taxon>Insecta</taxon>
        <taxon>Pterygota</taxon>
        <taxon>Neoptera</taxon>
        <taxon>Polyneoptera</taxon>
        <taxon>Dictyoptera</taxon>
        <taxon>Blattodea</taxon>
        <taxon>Blattoidea</taxon>
        <taxon>Termitoidae</taxon>
        <taxon>Rhinotermitidae</taxon>
        <taxon>Coptotermes</taxon>
    </lineage>
</organism>
<dbReference type="AlphaFoldDB" id="A0A6L2PZL4"/>
<dbReference type="CDD" id="cd07990">
    <property type="entry name" value="LPLAT_LCLAT1-like"/>
    <property type="match status" value="1"/>
</dbReference>
<proteinExistence type="inferred from homology"/>
<name>A0A6L2PZL4_COPFO</name>
<dbReference type="Pfam" id="PF01553">
    <property type="entry name" value="Acyltransferase"/>
    <property type="match status" value="1"/>
</dbReference>
<dbReference type="InParanoid" id="A0A6L2PZL4"/>
<comment type="caution">
    <text evidence="6">The sequence shown here is derived from an EMBL/GenBank/DDBJ whole genome shotgun (WGS) entry which is preliminary data.</text>
</comment>
<dbReference type="PANTHER" id="PTHR10983">
    <property type="entry name" value="1-ACYLGLYCEROL-3-PHOSPHATE ACYLTRANSFERASE-RELATED"/>
    <property type="match status" value="1"/>
</dbReference>
<dbReference type="InterPro" id="IPR002123">
    <property type="entry name" value="Plipid/glycerol_acylTrfase"/>
</dbReference>
<keyword evidence="4" id="KW-0472">Membrane</keyword>
<dbReference type="InterPro" id="IPR032098">
    <property type="entry name" value="Acyltransf_C"/>
</dbReference>
<dbReference type="PANTHER" id="PTHR10983:SF16">
    <property type="entry name" value="LYSOCARDIOLIPIN ACYLTRANSFERASE 1"/>
    <property type="match status" value="1"/>
</dbReference>
<keyword evidence="4" id="KW-1133">Transmembrane helix</keyword>
<dbReference type="SUPFAM" id="SSF69593">
    <property type="entry name" value="Glycerol-3-phosphate (1)-acyltransferase"/>
    <property type="match status" value="1"/>
</dbReference>
<keyword evidence="4" id="KW-0812">Transmembrane</keyword>